<dbReference type="AlphaFoldDB" id="A0A8X7CB01"/>
<evidence type="ECO:0000313" key="3">
    <source>
        <dbReference type="Proteomes" id="UP000886998"/>
    </source>
</evidence>
<proteinExistence type="predicted"/>
<name>A0A8X7CB01_9ARAC</name>
<accession>A0A8X7CB01</accession>
<reference evidence="2" key="1">
    <citation type="submission" date="2020-08" db="EMBL/GenBank/DDBJ databases">
        <title>Multicomponent nature underlies the extraordinary mechanical properties of spider dragline silk.</title>
        <authorList>
            <person name="Kono N."/>
            <person name="Nakamura H."/>
            <person name="Mori M."/>
            <person name="Yoshida Y."/>
            <person name="Ohtoshi R."/>
            <person name="Malay A.D."/>
            <person name="Moran D.A.P."/>
            <person name="Tomita M."/>
            <person name="Numata K."/>
            <person name="Arakawa K."/>
        </authorList>
    </citation>
    <scope>NUCLEOTIDE SEQUENCE</scope>
</reference>
<organism evidence="2 3">
    <name type="scientific">Trichonephila inaurata madagascariensis</name>
    <dbReference type="NCBI Taxonomy" id="2747483"/>
    <lineage>
        <taxon>Eukaryota</taxon>
        <taxon>Metazoa</taxon>
        <taxon>Ecdysozoa</taxon>
        <taxon>Arthropoda</taxon>
        <taxon>Chelicerata</taxon>
        <taxon>Arachnida</taxon>
        <taxon>Araneae</taxon>
        <taxon>Araneomorphae</taxon>
        <taxon>Entelegynae</taxon>
        <taxon>Araneoidea</taxon>
        <taxon>Nephilidae</taxon>
        <taxon>Trichonephila</taxon>
        <taxon>Trichonephila inaurata</taxon>
    </lineage>
</organism>
<dbReference type="Proteomes" id="UP000886998">
    <property type="component" value="Unassembled WGS sequence"/>
</dbReference>
<dbReference type="EMBL" id="BMAV01013029">
    <property type="protein sequence ID" value="GFY60183.1"/>
    <property type="molecule type" value="Genomic_DNA"/>
</dbReference>
<feature type="region of interest" description="Disordered" evidence="1">
    <location>
        <begin position="72"/>
        <end position="111"/>
    </location>
</feature>
<protein>
    <submittedName>
        <fullName evidence="2">Uncharacterized protein</fullName>
    </submittedName>
</protein>
<gene>
    <name evidence="2" type="ORF">TNIN_436271</name>
</gene>
<keyword evidence="3" id="KW-1185">Reference proteome</keyword>
<evidence type="ECO:0000256" key="1">
    <source>
        <dbReference type="SAM" id="MobiDB-lite"/>
    </source>
</evidence>
<evidence type="ECO:0000313" key="2">
    <source>
        <dbReference type="EMBL" id="GFY60183.1"/>
    </source>
</evidence>
<feature type="compositionally biased region" description="Basic and acidic residues" evidence="1">
    <location>
        <begin position="91"/>
        <end position="111"/>
    </location>
</feature>
<comment type="caution">
    <text evidence="2">The sequence shown here is derived from an EMBL/GenBank/DDBJ whole genome shotgun (WGS) entry which is preliminary data.</text>
</comment>
<sequence>MIHLCAFIDLFNEKYYFFPISIDNTQDVAVSDSEIGETFEVSTLNNYLENPAEKNSVHDIVINDNDLTAFSSEESTANPLPGNFEENAVDSNKEKKKKGESSEMSRNFLKE</sequence>